<sequence>MIVKTIEQKHIEQFIEEAKGSTDSNDAESLLTSEEEEQFDAIKDKVDYDKTWNQNLEIIREAVAPFEVGHTLPNFEETLNTLGIEIRLPYQFRGKYATDEGEEEVRPAPEDETEYKLVDNADIHEEFVLDEDGRRKIVYSPDRVEPIEYTLQPNDEKVGIPYSDGRQRIRTKTGY</sequence>
<evidence type="ECO:0000313" key="2">
    <source>
        <dbReference type="Proteomes" id="UP001153678"/>
    </source>
</evidence>
<organism evidence="1 2">
    <name type="scientific">Funneliformis geosporum</name>
    <dbReference type="NCBI Taxonomy" id="1117311"/>
    <lineage>
        <taxon>Eukaryota</taxon>
        <taxon>Fungi</taxon>
        <taxon>Fungi incertae sedis</taxon>
        <taxon>Mucoromycota</taxon>
        <taxon>Glomeromycotina</taxon>
        <taxon>Glomeromycetes</taxon>
        <taxon>Glomerales</taxon>
        <taxon>Glomeraceae</taxon>
        <taxon>Funneliformis</taxon>
    </lineage>
</organism>
<gene>
    <name evidence="1" type="ORF">FWILDA_LOCUS17209</name>
</gene>
<name>A0A9W4WYU5_9GLOM</name>
<accession>A0A9W4WYU5</accession>
<proteinExistence type="predicted"/>
<keyword evidence="2" id="KW-1185">Reference proteome</keyword>
<evidence type="ECO:0000313" key="1">
    <source>
        <dbReference type="EMBL" id="CAI2195701.1"/>
    </source>
</evidence>
<dbReference type="Proteomes" id="UP001153678">
    <property type="component" value="Unassembled WGS sequence"/>
</dbReference>
<protein>
    <submittedName>
        <fullName evidence="1">1939_t:CDS:1</fullName>
    </submittedName>
</protein>
<dbReference type="AlphaFoldDB" id="A0A9W4WYU5"/>
<comment type="caution">
    <text evidence="1">The sequence shown here is derived from an EMBL/GenBank/DDBJ whole genome shotgun (WGS) entry which is preliminary data.</text>
</comment>
<dbReference type="EMBL" id="CAMKVN010012882">
    <property type="protein sequence ID" value="CAI2195701.1"/>
    <property type="molecule type" value="Genomic_DNA"/>
</dbReference>
<reference evidence="1" key="1">
    <citation type="submission" date="2022-08" db="EMBL/GenBank/DDBJ databases">
        <authorList>
            <person name="Kallberg Y."/>
            <person name="Tangrot J."/>
            <person name="Rosling A."/>
        </authorList>
    </citation>
    <scope>NUCLEOTIDE SEQUENCE</scope>
    <source>
        <strain evidence="1">Wild A</strain>
    </source>
</reference>